<dbReference type="PANTHER" id="PTHR10811">
    <property type="entry name" value="FRINGE-RELATED"/>
    <property type="match status" value="1"/>
</dbReference>
<evidence type="ECO:0000313" key="2">
    <source>
        <dbReference type="EMBL" id="KAK4442984.1"/>
    </source>
</evidence>
<feature type="compositionally biased region" description="Basic and acidic residues" evidence="1">
    <location>
        <begin position="534"/>
        <end position="548"/>
    </location>
</feature>
<proteinExistence type="predicted"/>
<keyword evidence="3" id="KW-1185">Reference proteome</keyword>
<dbReference type="Gene3D" id="3.90.550.50">
    <property type="match status" value="1"/>
</dbReference>
<evidence type="ECO:0000256" key="1">
    <source>
        <dbReference type="SAM" id="MobiDB-lite"/>
    </source>
</evidence>
<gene>
    <name evidence="2" type="ORF">QBC34DRAFT_337721</name>
</gene>
<name>A0AAV9G1G6_9PEZI</name>
<dbReference type="Proteomes" id="UP001321760">
    <property type="component" value="Unassembled WGS sequence"/>
</dbReference>
<organism evidence="2 3">
    <name type="scientific">Podospora aff. communis PSN243</name>
    <dbReference type="NCBI Taxonomy" id="3040156"/>
    <lineage>
        <taxon>Eukaryota</taxon>
        <taxon>Fungi</taxon>
        <taxon>Dikarya</taxon>
        <taxon>Ascomycota</taxon>
        <taxon>Pezizomycotina</taxon>
        <taxon>Sordariomycetes</taxon>
        <taxon>Sordariomycetidae</taxon>
        <taxon>Sordariales</taxon>
        <taxon>Podosporaceae</taxon>
        <taxon>Podospora</taxon>
    </lineage>
</organism>
<feature type="region of interest" description="Disordered" evidence="1">
    <location>
        <begin position="525"/>
        <end position="549"/>
    </location>
</feature>
<protein>
    <submittedName>
        <fullName evidence="2">Glycosyltransferase family 31 protein</fullName>
    </submittedName>
</protein>
<dbReference type="EMBL" id="MU866002">
    <property type="protein sequence ID" value="KAK4442984.1"/>
    <property type="molecule type" value="Genomic_DNA"/>
</dbReference>
<dbReference type="AlphaFoldDB" id="A0AAV9G1G6"/>
<evidence type="ECO:0000313" key="3">
    <source>
        <dbReference type="Proteomes" id="UP001321760"/>
    </source>
</evidence>
<comment type="caution">
    <text evidence="2">The sequence shown here is derived from an EMBL/GenBank/DDBJ whole genome shotgun (WGS) entry which is preliminary data.</text>
</comment>
<accession>A0AAV9G1G6</accession>
<sequence>MFRRARLVLLFAVVFLITLRFYSQRRSILDVTEGKTSGPWREEWGSPIKKAHSKGVNDSTYDKSEEYVSYLRALHRKHGFTNDVPFVARRIKPKYTSSPLKSRPSLTQLKTPLLKAPISFTRARLDNDNLHLPSHPDIAPLTLPISRTGPNPHPRSIDASSLLFAISTTYARLTYANNALLRDWAAWLTDGRSTSNGAGLVLTLHGATDPQLTTIRHELQHLGIAATVSASAEGDTDAGGRYAQLVQQMMRQRHREPNRKWFALVDDDVFFPCLNRLLSRLNTFDTSQTHYVGVPSERADWVIDRGVAMTYGGGAVFMTPSMLDTAGQLLCLQYTKSGGQTGGVDEDGGMTWDEGLYDCVARNMPDVKMDVLPGLFSPSRAGADAEREVQRGGGYASGSLPLALHRYRNYHRFEAGHGHAVTSACGEECFLQRFLFKDGWVLVNGYTLTRYDGGVAAVKVKPQKNKKKKEGEGVKTGEKLRIVDEEDVKERHALQWKGKKKTWRLLDSRIREDGEVWQVYLNRRGGGNAVSGDVDDRRPGDVVHREEEEKSDVDSVILLVWEPEK</sequence>
<reference evidence="2" key="2">
    <citation type="submission" date="2023-05" db="EMBL/GenBank/DDBJ databases">
        <authorList>
            <consortium name="Lawrence Berkeley National Laboratory"/>
            <person name="Steindorff A."/>
            <person name="Hensen N."/>
            <person name="Bonometti L."/>
            <person name="Westerberg I."/>
            <person name="Brannstrom I.O."/>
            <person name="Guillou S."/>
            <person name="Cros-Aarteil S."/>
            <person name="Calhoun S."/>
            <person name="Haridas S."/>
            <person name="Kuo A."/>
            <person name="Mondo S."/>
            <person name="Pangilinan J."/>
            <person name="Riley R."/>
            <person name="Labutti K."/>
            <person name="Andreopoulos B."/>
            <person name="Lipzen A."/>
            <person name="Chen C."/>
            <person name="Yanf M."/>
            <person name="Daum C."/>
            <person name="Ng V."/>
            <person name="Clum A."/>
            <person name="Ohm R."/>
            <person name="Martin F."/>
            <person name="Silar P."/>
            <person name="Natvig D."/>
            <person name="Lalanne C."/>
            <person name="Gautier V."/>
            <person name="Ament-Velasquez S.L."/>
            <person name="Kruys A."/>
            <person name="Hutchinson M.I."/>
            <person name="Powell A.J."/>
            <person name="Barry K."/>
            <person name="Miller A.N."/>
            <person name="Grigoriev I.V."/>
            <person name="Debuchy R."/>
            <person name="Gladieux P."/>
            <person name="Thoren M.H."/>
            <person name="Johannesson H."/>
        </authorList>
    </citation>
    <scope>NUCLEOTIDE SEQUENCE</scope>
    <source>
        <strain evidence="2">PSN243</strain>
    </source>
</reference>
<reference evidence="2" key="1">
    <citation type="journal article" date="2023" name="Mol. Phylogenet. Evol.">
        <title>Genome-scale phylogeny and comparative genomics of the fungal order Sordariales.</title>
        <authorList>
            <person name="Hensen N."/>
            <person name="Bonometti L."/>
            <person name="Westerberg I."/>
            <person name="Brannstrom I.O."/>
            <person name="Guillou S."/>
            <person name="Cros-Aarteil S."/>
            <person name="Calhoun S."/>
            <person name="Haridas S."/>
            <person name="Kuo A."/>
            <person name="Mondo S."/>
            <person name="Pangilinan J."/>
            <person name="Riley R."/>
            <person name="LaButti K."/>
            <person name="Andreopoulos B."/>
            <person name="Lipzen A."/>
            <person name="Chen C."/>
            <person name="Yan M."/>
            <person name="Daum C."/>
            <person name="Ng V."/>
            <person name="Clum A."/>
            <person name="Steindorff A."/>
            <person name="Ohm R.A."/>
            <person name="Martin F."/>
            <person name="Silar P."/>
            <person name="Natvig D.O."/>
            <person name="Lalanne C."/>
            <person name="Gautier V."/>
            <person name="Ament-Velasquez S.L."/>
            <person name="Kruys A."/>
            <person name="Hutchinson M.I."/>
            <person name="Powell A.J."/>
            <person name="Barry K."/>
            <person name="Miller A.N."/>
            <person name="Grigoriev I.V."/>
            <person name="Debuchy R."/>
            <person name="Gladieux P."/>
            <person name="Hiltunen Thoren M."/>
            <person name="Johannesson H."/>
        </authorList>
    </citation>
    <scope>NUCLEOTIDE SEQUENCE</scope>
    <source>
        <strain evidence="2">PSN243</strain>
    </source>
</reference>